<reference evidence="2 3" key="1">
    <citation type="submission" date="2015-11" db="EMBL/GenBank/DDBJ databases">
        <title>Genomic Taxonomy of the Vibrionaceae.</title>
        <authorList>
            <person name="Gomez-Gil B."/>
            <person name="Enciso-Ibarra J."/>
        </authorList>
    </citation>
    <scope>NUCLEOTIDE SEQUENCE [LARGE SCALE GENOMIC DNA]</scope>
    <source>
        <strain evidence="2 3">CAIM 912</strain>
    </source>
</reference>
<keyword evidence="3" id="KW-1185">Reference proteome</keyword>
<dbReference type="STRING" id="294935.ATN88_23820"/>
<protein>
    <submittedName>
        <fullName evidence="2">TypIV pilin</fullName>
    </submittedName>
</protein>
<sequence length="145" mass="15894">MIFKVRGFSLVEVLVSMTVIILSAVSVLKLYSYLEVEKANTSLYIEAKRIAESQVSLMQTINTEGSACEGKTLATINECKLILDADSIFTIAVTTLKTLEHTPASGTAETYAKVFSVNVSWDDRSGDEQSLILPVSVSKFTNLYE</sequence>
<feature type="transmembrane region" description="Helical" evidence="1">
    <location>
        <begin position="7"/>
        <end position="31"/>
    </location>
</feature>
<dbReference type="Pfam" id="PF07963">
    <property type="entry name" value="N_methyl"/>
    <property type="match status" value="1"/>
</dbReference>
<name>A0A135IAV2_9GAMM</name>
<dbReference type="InterPro" id="IPR012902">
    <property type="entry name" value="N_methyl_site"/>
</dbReference>
<comment type="caution">
    <text evidence="2">The sequence shown here is derived from an EMBL/GenBank/DDBJ whole genome shotgun (WGS) entry which is preliminary data.</text>
</comment>
<dbReference type="PROSITE" id="PS00409">
    <property type="entry name" value="PROKAR_NTER_METHYL"/>
    <property type="match status" value="1"/>
</dbReference>
<evidence type="ECO:0000313" key="2">
    <source>
        <dbReference type="EMBL" id="KXF82572.1"/>
    </source>
</evidence>
<dbReference type="RefSeq" id="WP_067413191.1">
    <property type="nucleotide sequence ID" value="NZ_LNTY01000021.1"/>
</dbReference>
<dbReference type="OrthoDB" id="5917613at2"/>
<keyword evidence="1" id="KW-0472">Membrane</keyword>
<accession>A0A135IAV2</accession>
<dbReference type="NCBIfam" id="TIGR02532">
    <property type="entry name" value="IV_pilin_GFxxxE"/>
    <property type="match status" value="1"/>
</dbReference>
<evidence type="ECO:0000256" key="1">
    <source>
        <dbReference type="SAM" id="Phobius"/>
    </source>
</evidence>
<dbReference type="AlphaFoldDB" id="A0A135IAV2"/>
<dbReference type="Proteomes" id="UP000070529">
    <property type="component" value="Unassembled WGS sequence"/>
</dbReference>
<dbReference type="EMBL" id="LNTY01000021">
    <property type="protein sequence ID" value="KXF82572.1"/>
    <property type="molecule type" value="Genomic_DNA"/>
</dbReference>
<keyword evidence="1" id="KW-0812">Transmembrane</keyword>
<evidence type="ECO:0000313" key="3">
    <source>
        <dbReference type="Proteomes" id="UP000070529"/>
    </source>
</evidence>
<organism evidence="2 3">
    <name type="scientific">Enterovibrio coralii</name>
    <dbReference type="NCBI Taxonomy" id="294935"/>
    <lineage>
        <taxon>Bacteria</taxon>
        <taxon>Pseudomonadati</taxon>
        <taxon>Pseudomonadota</taxon>
        <taxon>Gammaproteobacteria</taxon>
        <taxon>Vibrionales</taxon>
        <taxon>Vibrionaceae</taxon>
        <taxon>Enterovibrio</taxon>
    </lineage>
</organism>
<gene>
    <name evidence="2" type="ORF">ATN88_23820</name>
</gene>
<keyword evidence="1" id="KW-1133">Transmembrane helix</keyword>
<proteinExistence type="predicted"/>